<reference evidence="1" key="1">
    <citation type="submission" date="2022-07" db="EMBL/GenBank/DDBJ databases">
        <title>Phylogenomic reconstructions and comparative analyses of Kickxellomycotina fungi.</title>
        <authorList>
            <person name="Reynolds N.K."/>
            <person name="Stajich J.E."/>
            <person name="Barry K."/>
            <person name="Grigoriev I.V."/>
            <person name="Crous P."/>
            <person name="Smith M.E."/>
        </authorList>
    </citation>
    <scope>NUCLEOTIDE SEQUENCE</scope>
    <source>
        <strain evidence="1">CBS 102833</strain>
    </source>
</reference>
<accession>A0ACC1LKE3</accession>
<organism evidence="1 2">
    <name type="scientific">Coemansia furcata</name>
    <dbReference type="NCBI Taxonomy" id="417177"/>
    <lineage>
        <taxon>Eukaryota</taxon>
        <taxon>Fungi</taxon>
        <taxon>Fungi incertae sedis</taxon>
        <taxon>Zoopagomycota</taxon>
        <taxon>Kickxellomycotina</taxon>
        <taxon>Kickxellomycetes</taxon>
        <taxon>Kickxellales</taxon>
        <taxon>Kickxellaceae</taxon>
        <taxon>Coemansia</taxon>
    </lineage>
</organism>
<name>A0ACC1LKE3_9FUNG</name>
<keyword evidence="2" id="KW-1185">Reference proteome</keyword>
<evidence type="ECO:0000313" key="1">
    <source>
        <dbReference type="EMBL" id="KAJ2810099.1"/>
    </source>
</evidence>
<comment type="caution">
    <text evidence="1">The sequence shown here is derived from an EMBL/GenBank/DDBJ whole genome shotgun (WGS) entry which is preliminary data.</text>
</comment>
<evidence type="ECO:0000313" key="2">
    <source>
        <dbReference type="Proteomes" id="UP001140096"/>
    </source>
</evidence>
<dbReference type="EMBL" id="JANBUP010000804">
    <property type="protein sequence ID" value="KAJ2810099.1"/>
    <property type="molecule type" value="Genomic_DNA"/>
</dbReference>
<gene>
    <name evidence="1" type="ORF">H4S07_002865</name>
</gene>
<sequence length="430" mass="47843">MEPNDTNDTPMVEEEEERRTPLLPSAKEYRLKDIQWRDPLTGCQRQVKIVTQNENGPCPLIALVNVLALSTSLAVGSANKRTTTDEELAGLLANHLLLRTEPPRAYDVGSGAGESVPAEHDVNAVLSLLPTLGKGLDVDLQFAHIYDFAATPASLLFRAFGVDLVHGWVVDPEDDVAGILLDECRNSYDGAVEFILAANELKSSGGELSDAQDRAVARALRLSEWMEDNATQLTDCGLHSLGTMLPENRLCVLFRNNHFSTLYRRGAGELFLLCTDDGVAGDTRIVWETLGDVRQTTARFLDSQFRALDSPREDYVREEEGSAQIDEDYALALRLHHEEEERRRGGALQVRQQDRLPPGMDARGQLYGVPVVTREGEGRLAKAIYRSESDENFARRMTDTFLPHEAAAMKAKQQRPREKPKDNSDRCVIC</sequence>
<dbReference type="Proteomes" id="UP001140096">
    <property type="component" value="Unassembled WGS sequence"/>
</dbReference>
<proteinExistence type="predicted"/>
<protein>
    <submittedName>
        <fullName evidence="1">Uncharacterized protein</fullName>
    </submittedName>
</protein>